<dbReference type="Gene3D" id="3.10.180.10">
    <property type="entry name" value="2,3-Dihydroxybiphenyl 1,2-Dioxygenase, domain 1"/>
    <property type="match status" value="1"/>
</dbReference>
<protein>
    <submittedName>
        <fullName evidence="2">Catechol 2,3-dioxygenase-like lactoylglutathione lyase family enzyme</fullName>
    </submittedName>
</protein>
<dbReference type="EMBL" id="JAUSVS010000010">
    <property type="protein sequence ID" value="MDQ0466303.1"/>
    <property type="molecule type" value="Genomic_DNA"/>
</dbReference>
<organism evidence="2 3">
    <name type="scientific">Caulobacter ginsengisoli</name>
    <dbReference type="NCBI Taxonomy" id="400775"/>
    <lineage>
        <taxon>Bacteria</taxon>
        <taxon>Pseudomonadati</taxon>
        <taxon>Pseudomonadota</taxon>
        <taxon>Alphaproteobacteria</taxon>
        <taxon>Caulobacterales</taxon>
        <taxon>Caulobacteraceae</taxon>
        <taxon>Caulobacter</taxon>
    </lineage>
</organism>
<gene>
    <name evidence="2" type="ORF">QO010_004096</name>
</gene>
<comment type="caution">
    <text evidence="2">The sequence shown here is derived from an EMBL/GenBank/DDBJ whole genome shotgun (WGS) entry which is preliminary data.</text>
</comment>
<feature type="domain" description="VOC" evidence="1">
    <location>
        <begin position="9"/>
        <end position="130"/>
    </location>
</feature>
<evidence type="ECO:0000259" key="1">
    <source>
        <dbReference type="PROSITE" id="PS51819"/>
    </source>
</evidence>
<evidence type="ECO:0000313" key="3">
    <source>
        <dbReference type="Proteomes" id="UP001228905"/>
    </source>
</evidence>
<dbReference type="Proteomes" id="UP001228905">
    <property type="component" value="Unassembled WGS sequence"/>
</dbReference>
<sequence>MSKLDLATSGKPVTYVYVTDVDRGLAFYRDTLGLSVVEGSADPYGCFLDLPGGLLRLTKMGDHQPSPHPVLGFEVADIAGTVAGLRGRGVTMDMFEGFGQDADGVATMPDGMKLAFFKDADGNALTLSQPA</sequence>
<proteinExistence type="predicted"/>
<keyword evidence="3" id="KW-1185">Reference proteome</keyword>
<name>A0ABU0IYQ0_9CAUL</name>
<dbReference type="InterPro" id="IPR037523">
    <property type="entry name" value="VOC_core"/>
</dbReference>
<accession>A0ABU0IYQ0</accession>
<reference evidence="2 3" key="1">
    <citation type="submission" date="2023-07" db="EMBL/GenBank/DDBJ databases">
        <title>Genomic Encyclopedia of Type Strains, Phase IV (KMG-IV): sequencing the most valuable type-strain genomes for metagenomic binning, comparative biology and taxonomic classification.</title>
        <authorList>
            <person name="Goeker M."/>
        </authorList>
    </citation>
    <scope>NUCLEOTIDE SEQUENCE [LARGE SCALE GENOMIC DNA]</scope>
    <source>
        <strain evidence="2 3">DSM 18695</strain>
    </source>
</reference>
<dbReference type="InterPro" id="IPR004360">
    <property type="entry name" value="Glyas_Fos-R_dOase_dom"/>
</dbReference>
<dbReference type="Pfam" id="PF00903">
    <property type="entry name" value="Glyoxalase"/>
    <property type="match status" value="1"/>
</dbReference>
<dbReference type="PROSITE" id="PS51819">
    <property type="entry name" value="VOC"/>
    <property type="match status" value="1"/>
</dbReference>
<dbReference type="RefSeq" id="WP_307352312.1">
    <property type="nucleotide sequence ID" value="NZ_JAUSVS010000010.1"/>
</dbReference>
<evidence type="ECO:0000313" key="2">
    <source>
        <dbReference type="EMBL" id="MDQ0466303.1"/>
    </source>
</evidence>
<dbReference type="InterPro" id="IPR029068">
    <property type="entry name" value="Glyas_Bleomycin-R_OHBP_Dase"/>
</dbReference>
<dbReference type="SUPFAM" id="SSF54593">
    <property type="entry name" value="Glyoxalase/Bleomycin resistance protein/Dihydroxybiphenyl dioxygenase"/>
    <property type="match status" value="1"/>
</dbReference>